<protein>
    <recommendedName>
        <fullName evidence="2">C2 domain-containing protein</fullName>
    </recommendedName>
</protein>
<dbReference type="AlphaFoldDB" id="A0A812S5A4"/>
<dbReference type="EMBL" id="CAJNIZ010023335">
    <property type="protein sequence ID" value="CAE7468174.1"/>
    <property type="molecule type" value="Genomic_DNA"/>
</dbReference>
<dbReference type="Proteomes" id="UP000649617">
    <property type="component" value="Unassembled WGS sequence"/>
</dbReference>
<accession>A0A812S5A4</accession>
<comment type="caution">
    <text evidence="3">The sequence shown here is derived from an EMBL/GenBank/DDBJ whole genome shotgun (WGS) entry which is preliminary data.</text>
</comment>
<name>A0A812S5A4_SYMPI</name>
<feature type="domain" description="C2" evidence="2">
    <location>
        <begin position="715"/>
        <end position="743"/>
    </location>
</feature>
<keyword evidence="4" id="KW-1185">Reference proteome</keyword>
<proteinExistence type="predicted"/>
<dbReference type="InterPro" id="IPR000008">
    <property type="entry name" value="C2_dom"/>
</dbReference>
<feature type="region of interest" description="Disordered" evidence="1">
    <location>
        <begin position="760"/>
        <end position="785"/>
    </location>
</feature>
<dbReference type="Pfam" id="PF00168">
    <property type="entry name" value="C2"/>
    <property type="match status" value="1"/>
</dbReference>
<evidence type="ECO:0000313" key="3">
    <source>
        <dbReference type="EMBL" id="CAE7468174.1"/>
    </source>
</evidence>
<evidence type="ECO:0000256" key="1">
    <source>
        <dbReference type="SAM" id="MobiDB-lite"/>
    </source>
</evidence>
<organism evidence="3 4">
    <name type="scientific">Symbiodinium pilosum</name>
    <name type="common">Dinoflagellate</name>
    <dbReference type="NCBI Taxonomy" id="2952"/>
    <lineage>
        <taxon>Eukaryota</taxon>
        <taxon>Sar</taxon>
        <taxon>Alveolata</taxon>
        <taxon>Dinophyceae</taxon>
        <taxon>Suessiales</taxon>
        <taxon>Symbiodiniaceae</taxon>
        <taxon>Symbiodinium</taxon>
    </lineage>
</organism>
<evidence type="ECO:0000313" key="4">
    <source>
        <dbReference type="Proteomes" id="UP000649617"/>
    </source>
</evidence>
<feature type="region of interest" description="Disordered" evidence="1">
    <location>
        <begin position="265"/>
        <end position="289"/>
    </location>
</feature>
<reference evidence="3" key="1">
    <citation type="submission" date="2021-02" db="EMBL/GenBank/DDBJ databases">
        <authorList>
            <person name="Dougan E. K."/>
            <person name="Rhodes N."/>
            <person name="Thang M."/>
            <person name="Chan C."/>
        </authorList>
    </citation>
    <scope>NUCLEOTIDE SEQUENCE</scope>
</reference>
<feature type="compositionally biased region" description="Basic and acidic residues" evidence="1">
    <location>
        <begin position="769"/>
        <end position="782"/>
    </location>
</feature>
<sequence>MHRPLPLADRAVLQEKGIGGMFASAPPVPRYPFRVGPSMVSTGKRPGMEPLDVSQSELLNAMQRETPSWATDAVTLWQTFSDQPHRLLGTGVLNTGGGYPPPMHKTGMQKLFSDLSDKLGMTVKGDPNVKDPMKEAAAAAGYGGEPPLDHVSLNDLYAALICSSRGTVSEKAAALFDLYSYTAATGSVRHITPVNRVAARAAASALDSAVEMSRVLAPTWGEDPEDAEAKQNNVLKFTVYTSYPSDSVLGHVLIPSLSPYVSRGGTEPQSKSYNIWGPKPRTQKDTSSNMSNNFGGEPNRLVCLGEVNMAIQWRGSAQLPHQGQLTVLVKYIKFQEYYIVEPYNMNPYITVQLSAEDKSAAGGRNWANIKRWDPRGVAHDSVSVTKQGAFGGYIKFEPTMKKKTGGGGTLGQWIRHGDGQGYVNERDSKDGKDVGQWQWNKTWGLQYSVKDLRVHPDFVQNESRRNTIDLTGVRLIVSHVLQRCMLNMTNKQALVVADAIFNRAGAVPGIAQAVLVKDSNRDIAVGERNGLCELGLAKIVEDLKSANTPYVDVTREILLEHERQVSCNGGDVNLFANHYMKEALSLETMGISDPYAATNKVLFIRYIRAGDGQRCTQAIPVDPDGNVAPGSEVKLDLLSTEDAGGEAKSSWAMSRVTKQEFIACFTSSPLLSESIRRLGTTAHVLHETRPIPLEVTIMDPHHDDVFQELEESVNIGQSLLIEVWDSDFMGMDFLGEAWLPPLSEFGARPKDIVLPLQTANYSPDAENGPSRHDPKKDLKDDGTNPNKKVTGDIFLTVSWNYPTIEGRGLDVDVETWLTMLEAKNVRAKVLKEGELTKYQAAIIEKHRTVRNIRQTMVEDKAPFRLKDEFYKGLGINEEKVKRIINTWFKDQLSEDIKSRAIQQEHKHSGLLTVRIERAERLRRADAKTMRDCDPKALLWVRNDVHGAWRKAVEQVAVEAASNDKACTEKASEDFNVQDLLRGRHLQEQEGYEVYDIFERGRERVPTQVRLWLEDWTLEKLDKEDWLATSDPGKSWPRSLGFTLRAGVWSSNVAFFKRVTAAAPVYVGFIRRSRPPKA</sequence>
<gene>
    <name evidence="3" type="ORF">SPIL2461_LOCUS11808</name>
</gene>
<evidence type="ECO:0000259" key="2">
    <source>
        <dbReference type="Pfam" id="PF00168"/>
    </source>
</evidence>
<dbReference type="OrthoDB" id="434975at2759"/>